<organism evidence="1 2">
    <name type="scientific">Portunus trituberculatus</name>
    <name type="common">Swimming crab</name>
    <name type="synonym">Neptunus trituberculatus</name>
    <dbReference type="NCBI Taxonomy" id="210409"/>
    <lineage>
        <taxon>Eukaryota</taxon>
        <taxon>Metazoa</taxon>
        <taxon>Ecdysozoa</taxon>
        <taxon>Arthropoda</taxon>
        <taxon>Crustacea</taxon>
        <taxon>Multicrustacea</taxon>
        <taxon>Malacostraca</taxon>
        <taxon>Eumalacostraca</taxon>
        <taxon>Eucarida</taxon>
        <taxon>Decapoda</taxon>
        <taxon>Pleocyemata</taxon>
        <taxon>Brachyura</taxon>
        <taxon>Eubrachyura</taxon>
        <taxon>Portunoidea</taxon>
        <taxon>Portunidae</taxon>
        <taxon>Portuninae</taxon>
        <taxon>Portunus</taxon>
    </lineage>
</organism>
<sequence length="92" mass="10115">MDLQNKGNDSKNLWVADNKEFGFVVASGESWEAPLHRTVKRGPREAEGRGLVALRAWVTLSPPLSDGTSQILLGKPLTWVTFDAAPVNTFNH</sequence>
<proteinExistence type="predicted"/>
<comment type="caution">
    <text evidence="1">The sequence shown here is derived from an EMBL/GenBank/DDBJ whole genome shotgun (WGS) entry which is preliminary data.</text>
</comment>
<accession>A0A5B7G7P7</accession>
<dbReference type="EMBL" id="VSRR010013618">
    <property type="protein sequence ID" value="MPC56001.1"/>
    <property type="molecule type" value="Genomic_DNA"/>
</dbReference>
<evidence type="ECO:0000313" key="1">
    <source>
        <dbReference type="EMBL" id="MPC56001.1"/>
    </source>
</evidence>
<protein>
    <submittedName>
        <fullName evidence="1">Uncharacterized protein</fullName>
    </submittedName>
</protein>
<dbReference type="Proteomes" id="UP000324222">
    <property type="component" value="Unassembled WGS sequence"/>
</dbReference>
<reference evidence="1 2" key="1">
    <citation type="submission" date="2019-05" db="EMBL/GenBank/DDBJ databases">
        <title>Another draft genome of Portunus trituberculatus and its Hox gene families provides insights of decapod evolution.</title>
        <authorList>
            <person name="Jeong J.-H."/>
            <person name="Song I."/>
            <person name="Kim S."/>
            <person name="Choi T."/>
            <person name="Kim D."/>
            <person name="Ryu S."/>
            <person name="Kim W."/>
        </authorList>
    </citation>
    <scope>NUCLEOTIDE SEQUENCE [LARGE SCALE GENOMIC DNA]</scope>
    <source>
        <tissue evidence="1">Muscle</tissue>
    </source>
</reference>
<gene>
    <name evidence="1" type="ORF">E2C01_049951</name>
</gene>
<evidence type="ECO:0000313" key="2">
    <source>
        <dbReference type="Proteomes" id="UP000324222"/>
    </source>
</evidence>
<keyword evidence="2" id="KW-1185">Reference proteome</keyword>
<name>A0A5B7G7P7_PORTR</name>
<dbReference type="AlphaFoldDB" id="A0A5B7G7P7"/>